<dbReference type="OrthoDB" id="8455261at2"/>
<sequence>MVIHDDADMATVVGETVQAIKESARHVGKADRAISAVQISEIEAAVEILQKTLELKKRVNAVARS</sequence>
<evidence type="ECO:0000313" key="1">
    <source>
        <dbReference type="EMBL" id="QDZ09380.1"/>
    </source>
</evidence>
<accession>A0A5B8LQB7</accession>
<dbReference type="Proteomes" id="UP000315364">
    <property type="component" value="Chromosome"/>
</dbReference>
<gene>
    <name evidence="1" type="ORF">FPZ08_00635</name>
</gene>
<dbReference type="AlphaFoldDB" id="A0A5B8LQB7"/>
<protein>
    <submittedName>
        <fullName evidence="1">Uncharacterized protein</fullName>
    </submittedName>
</protein>
<dbReference type="KEGG" id="dea:FPZ08_00635"/>
<proteinExistence type="predicted"/>
<keyword evidence="2" id="KW-1185">Reference proteome</keyword>
<reference evidence="1 2" key="1">
    <citation type="submission" date="2019-07" db="EMBL/GenBank/DDBJ databases">
        <title>Full genome sequence of Devosia sp. Gsoil 520.</title>
        <authorList>
            <person name="Im W.-T."/>
        </authorList>
    </citation>
    <scope>NUCLEOTIDE SEQUENCE [LARGE SCALE GENOMIC DNA]</scope>
    <source>
        <strain evidence="1 2">Gsoil 520</strain>
    </source>
</reference>
<dbReference type="EMBL" id="CP042304">
    <property type="protein sequence ID" value="QDZ09380.1"/>
    <property type="molecule type" value="Genomic_DNA"/>
</dbReference>
<name>A0A5B8LQB7_9HYPH</name>
<organism evidence="1 2">
    <name type="scientific">Devosia ginsengisoli</name>
    <dbReference type="NCBI Taxonomy" id="400770"/>
    <lineage>
        <taxon>Bacteria</taxon>
        <taxon>Pseudomonadati</taxon>
        <taxon>Pseudomonadota</taxon>
        <taxon>Alphaproteobacteria</taxon>
        <taxon>Hyphomicrobiales</taxon>
        <taxon>Devosiaceae</taxon>
        <taxon>Devosia</taxon>
    </lineage>
</organism>
<dbReference type="RefSeq" id="WP_146288192.1">
    <property type="nucleotide sequence ID" value="NZ_CP042304.1"/>
</dbReference>
<evidence type="ECO:0000313" key="2">
    <source>
        <dbReference type="Proteomes" id="UP000315364"/>
    </source>
</evidence>